<evidence type="ECO:0000313" key="2">
    <source>
        <dbReference type="Proteomes" id="UP001335648"/>
    </source>
</evidence>
<keyword evidence="2" id="KW-1185">Reference proteome</keyword>
<dbReference type="Proteomes" id="UP001335648">
    <property type="component" value="Unassembled WGS sequence"/>
</dbReference>
<name>A0AAN7YFC7_9TELE</name>
<protein>
    <submittedName>
        <fullName evidence="1">Uncharacterized protein</fullName>
    </submittedName>
</protein>
<evidence type="ECO:0000313" key="1">
    <source>
        <dbReference type="EMBL" id="KAK5875095.1"/>
    </source>
</evidence>
<dbReference type="EMBL" id="JAULUE010002069">
    <property type="protein sequence ID" value="KAK5875095.1"/>
    <property type="molecule type" value="Genomic_DNA"/>
</dbReference>
<organism evidence="1 2">
    <name type="scientific">Champsocephalus esox</name>
    <name type="common">pike icefish</name>
    <dbReference type="NCBI Taxonomy" id="159716"/>
    <lineage>
        <taxon>Eukaryota</taxon>
        <taxon>Metazoa</taxon>
        <taxon>Chordata</taxon>
        <taxon>Craniata</taxon>
        <taxon>Vertebrata</taxon>
        <taxon>Euteleostomi</taxon>
        <taxon>Actinopterygii</taxon>
        <taxon>Neopterygii</taxon>
        <taxon>Teleostei</taxon>
        <taxon>Neoteleostei</taxon>
        <taxon>Acanthomorphata</taxon>
        <taxon>Eupercaria</taxon>
        <taxon>Perciformes</taxon>
        <taxon>Notothenioidei</taxon>
        <taxon>Channichthyidae</taxon>
        <taxon>Champsocephalus</taxon>
    </lineage>
</organism>
<gene>
    <name evidence="1" type="ORF">CesoFtcFv8_027622</name>
</gene>
<reference evidence="1 2" key="1">
    <citation type="journal article" date="2023" name="Mol. Biol. Evol.">
        <title>Genomics of Secondarily Temperate Adaptation in the Only Non-Antarctic Icefish.</title>
        <authorList>
            <person name="Rivera-Colon A.G."/>
            <person name="Rayamajhi N."/>
            <person name="Minhas B.F."/>
            <person name="Madrigal G."/>
            <person name="Bilyk K.T."/>
            <person name="Yoon V."/>
            <person name="Hune M."/>
            <person name="Gregory S."/>
            <person name="Cheng C.H.C."/>
            <person name="Catchen J.M."/>
        </authorList>
    </citation>
    <scope>NUCLEOTIDE SEQUENCE [LARGE SCALE GENOMIC DNA]</scope>
    <source>
        <strain evidence="1">JC2023a</strain>
    </source>
</reference>
<dbReference type="AlphaFoldDB" id="A0AAN7YFC7"/>
<comment type="caution">
    <text evidence="1">The sequence shown here is derived from an EMBL/GenBank/DDBJ whole genome shotgun (WGS) entry which is preliminary data.</text>
</comment>
<sequence>MTNSPPAGDPPFTSLGCKSAFNGTHCGPLGMVMDSEGCPLSSHLNGGLSAVLSVQDGPAVTGHVFAPGATPRSMEVFLLPAGTCQVVNSTQTMTTRRIKPLQLFVLGALF</sequence>
<proteinExistence type="predicted"/>
<accession>A0AAN7YFC7</accession>